<dbReference type="EMBL" id="BAAAZN010000039">
    <property type="protein sequence ID" value="GAA3588445.1"/>
    <property type="molecule type" value="Genomic_DNA"/>
</dbReference>
<protein>
    <recommendedName>
        <fullName evidence="2">Transposase IS4-like domain-containing protein</fullName>
    </recommendedName>
</protein>
<dbReference type="PANTHER" id="PTHR30007">
    <property type="entry name" value="PHP DOMAIN PROTEIN"/>
    <property type="match status" value="1"/>
</dbReference>
<name>A0ABP6YUX9_9PSEU</name>
<feature type="region of interest" description="Disordered" evidence="1">
    <location>
        <begin position="25"/>
        <end position="46"/>
    </location>
</feature>
<organism evidence="3 4">
    <name type="scientific">Amycolatopsis ultiminotia</name>
    <dbReference type="NCBI Taxonomy" id="543629"/>
    <lineage>
        <taxon>Bacteria</taxon>
        <taxon>Bacillati</taxon>
        <taxon>Actinomycetota</taxon>
        <taxon>Actinomycetes</taxon>
        <taxon>Pseudonocardiales</taxon>
        <taxon>Pseudonocardiaceae</taxon>
        <taxon>Amycolatopsis</taxon>
    </lineage>
</organism>
<feature type="domain" description="Transposase IS4-like" evidence="2">
    <location>
        <begin position="3"/>
        <end position="115"/>
    </location>
</feature>
<dbReference type="Pfam" id="PF01609">
    <property type="entry name" value="DDE_Tnp_1"/>
    <property type="match status" value="1"/>
</dbReference>
<evidence type="ECO:0000313" key="4">
    <source>
        <dbReference type="Proteomes" id="UP001500689"/>
    </source>
</evidence>
<reference evidence="4" key="1">
    <citation type="journal article" date="2019" name="Int. J. Syst. Evol. Microbiol.">
        <title>The Global Catalogue of Microorganisms (GCM) 10K type strain sequencing project: providing services to taxonomists for standard genome sequencing and annotation.</title>
        <authorList>
            <consortium name="The Broad Institute Genomics Platform"/>
            <consortium name="The Broad Institute Genome Sequencing Center for Infectious Disease"/>
            <person name="Wu L."/>
            <person name="Ma J."/>
        </authorList>
    </citation>
    <scope>NUCLEOTIDE SEQUENCE [LARGE SCALE GENOMIC DNA]</scope>
    <source>
        <strain evidence="4">JCM 16898</strain>
    </source>
</reference>
<evidence type="ECO:0000313" key="3">
    <source>
        <dbReference type="EMBL" id="GAA3588445.1"/>
    </source>
</evidence>
<gene>
    <name evidence="3" type="ORF">GCM10022222_86220</name>
</gene>
<keyword evidence="4" id="KW-1185">Reference proteome</keyword>
<evidence type="ECO:0000256" key="1">
    <source>
        <dbReference type="SAM" id="MobiDB-lite"/>
    </source>
</evidence>
<evidence type="ECO:0000259" key="2">
    <source>
        <dbReference type="Pfam" id="PF01609"/>
    </source>
</evidence>
<feature type="compositionally biased region" description="Basic residues" evidence="1">
    <location>
        <begin position="25"/>
        <end position="35"/>
    </location>
</feature>
<comment type="caution">
    <text evidence="3">The sequence shown here is derived from an EMBL/GenBank/DDBJ whole genome shotgun (WGS) entry which is preliminary data.</text>
</comment>
<sequence>MTLTGANRHDITQLLPLLDAVPPIRGRRGRPRHRPGTLYGDRGYDSNPHRRRLRERGIRPRIARRGVAHGSGLGKVRWVIERGFAWLHAFKRLRTRYERRADIHLGFLQLACALICHRELMKSF</sequence>
<dbReference type="InterPro" id="IPR002559">
    <property type="entry name" value="Transposase_11"/>
</dbReference>
<dbReference type="Proteomes" id="UP001500689">
    <property type="component" value="Unassembled WGS sequence"/>
</dbReference>
<dbReference type="PANTHER" id="PTHR30007:SF1">
    <property type="entry name" value="BLR1914 PROTEIN"/>
    <property type="match status" value="1"/>
</dbReference>
<proteinExistence type="predicted"/>
<accession>A0ABP6YUX9</accession>